<dbReference type="AlphaFoldDB" id="A0AAD7G1C8"/>
<gene>
    <name evidence="1" type="ORF">B0H17DRAFT_1097683</name>
</gene>
<comment type="caution">
    <text evidence="1">The sequence shown here is derived from an EMBL/GenBank/DDBJ whole genome shotgun (WGS) entry which is preliminary data.</text>
</comment>
<dbReference type="EMBL" id="JARKIE010000288">
    <property type="protein sequence ID" value="KAJ7657555.1"/>
    <property type="molecule type" value="Genomic_DNA"/>
</dbReference>
<protein>
    <submittedName>
        <fullName evidence="1">Uncharacterized protein</fullName>
    </submittedName>
</protein>
<name>A0AAD7G1C8_MYCRO</name>
<reference evidence="1" key="1">
    <citation type="submission" date="2023-03" db="EMBL/GenBank/DDBJ databases">
        <title>Massive genome expansion in bonnet fungi (Mycena s.s.) driven by repeated elements and novel gene families across ecological guilds.</title>
        <authorList>
            <consortium name="Lawrence Berkeley National Laboratory"/>
            <person name="Harder C.B."/>
            <person name="Miyauchi S."/>
            <person name="Viragh M."/>
            <person name="Kuo A."/>
            <person name="Thoen E."/>
            <person name="Andreopoulos B."/>
            <person name="Lu D."/>
            <person name="Skrede I."/>
            <person name="Drula E."/>
            <person name="Henrissat B."/>
            <person name="Morin E."/>
            <person name="Kohler A."/>
            <person name="Barry K."/>
            <person name="LaButti K."/>
            <person name="Morin E."/>
            <person name="Salamov A."/>
            <person name="Lipzen A."/>
            <person name="Mereny Z."/>
            <person name="Hegedus B."/>
            <person name="Baldrian P."/>
            <person name="Stursova M."/>
            <person name="Weitz H."/>
            <person name="Taylor A."/>
            <person name="Grigoriev I.V."/>
            <person name="Nagy L.G."/>
            <person name="Martin F."/>
            <person name="Kauserud H."/>
        </authorList>
    </citation>
    <scope>NUCLEOTIDE SEQUENCE</scope>
    <source>
        <strain evidence="1">CBHHK067</strain>
    </source>
</reference>
<keyword evidence="2" id="KW-1185">Reference proteome</keyword>
<organism evidence="1 2">
    <name type="scientific">Mycena rosella</name>
    <name type="common">Pink bonnet</name>
    <name type="synonym">Agaricus rosellus</name>
    <dbReference type="NCBI Taxonomy" id="1033263"/>
    <lineage>
        <taxon>Eukaryota</taxon>
        <taxon>Fungi</taxon>
        <taxon>Dikarya</taxon>
        <taxon>Basidiomycota</taxon>
        <taxon>Agaricomycotina</taxon>
        <taxon>Agaricomycetes</taxon>
        <taxon>Agaricomycetidae</taxon>
        <taxon>Agaricales</taxon>
        <taxon>Marasmiineae</taxon>
        <taxon>Mycenaceae</taxon>
        <taxon>Mycena</taxon>
    </lineage>
</organism>
<proteinExistence type="predicted"/>
<evidence type="ECO:0000313" key="1">
    <source>
        <dbReference type="EMBL" id="KAJ7657555.1"/>
    </source>
</evidence>
<accession>A0AAD7G1C8</accession>
<evidence type="ECO:0000313" key="2">
    <source>
        <dbReference type="Proteomes" id="UP001221757"/>
    </source>
</evidence>
<dbReference type="Proteomes" id="UP001221757">
    <property type="component" value="Unassembled WGS sequence"/>
</dbReference>
<sequence length="163" mass="17731">MLQMSEWLDVSATTKHVDLGSHVMDGQTLSLPNAILKRIDTHSAKKTVRFTGTLKFSSPRWATGGTCARAAVVLSADKLKSSCATRTSRRFLAWHRACVHARVREDGDSGGGGGNHFGIRLVPPQPCRCRARRRRLLRALGKRACKIGVGLGCASFSVSWMGL</sequence>